<gene>
    <name evidence="1" type="ORF">GCM10009425_41210</name>
</gene>
<dbReference type="InterPro" id="IPR032598">
    <property type="entry name" value="RsaM-like"/>
</dbReference>
<evidence type="ECO:0008006" key="3">
    <source>
        <dbReference type="Google" id="ProtNLM"/>
    </source>
</evidence>
<dbReference type="Gene3D" id="3.10.450.610">
    <property type="match status" value="1"/>
</dbReference>
<evidence type="ECO:0000313" key="2">
    <source>
        <dbReference type="Proteomes" id="UP000616499"/>
    </source>
</evidence>
<comment type="caution">
    <text evidence="1">The sequence shown here is derived from an EMBL/GenBank/DDBJ whole genome shotgun (WGS) entry which is preliminary data.</text>
</comment>
<dbReference type="Proteomes" id="UP000616499">
    <property type="component" value="Unassembled WGS sequence"/>
</dbReference>
<proteinExistence type="predicted"/>
<dbReference type="Pfam" id="PF16245">
    <property type="entry name" value="DUF4902"/>
    <property type="match status" value="1"/>
</dbReference>
<dbReference type="RefSeq" id="WP_188868010.1">
    <property type="nucleotide sequence ID" value="NZ_BMNW01000011.1"/>
</dbReference>
<reference evidence="2" key="1">
    <citation type="journal article" date="2019" name="Int. J. Syst. Evol. Microbiol.">
        <title>The Global Catalogue of Microorganisms (GCM) 10K type strain sequencing project: providing services to taxonomists for standard genome sequencing and annotation.</title>
        <authorList>
            <consortium name="The Broad Institute Genomics Platform"/>
            <consortium name="The Broad Institute Genome Sequencing Center for Infectious Disease"/>
            <person name="Wu L."/>
            <person name="Ma J."/>
        </authorList>
    </citation>
    <scope>NUCLEOTIDE SEQUENCE [LARGE SCALE GENOMIC DNA]</scope>
    <source>
        <strain evidence="2">JCM 13501</strain>
    </source>
</reference>
<organism evidence="1 2">
    <name type="scientific">Pseudomonas asuensis</name>
    <dbReference type="NCBI Taxonomy" id="1825787"/>
    <lineage>
        <taxon>Bacteria</taxon>
        <taxon>Pseudomonadati</taxon>
        <taxon>Pseudomonadota</taxon>
        <taxon>Gammaproteobacteria</taxon>
        <taxon>Pseudomonadales</taxon>
        <taxon>Pseudomonadaceae</taxon>
        <taxon>Pseudomonas</taxon>
    </lineage>
</organism>
<sequence>MLAHAPDHFIRQSLKEFSQLTFQQYMVWMDAELQEEMQMLGLDSKTAGFCEWASTSGLPQVSLGWAWYRSQADNLIYLAPGGIQTNLMLCCKKGYDLGVRCTEEMLISWLASQDWQSDISL</sequence>
<evidence type="ECO:0000313" key="1">
    <source>
        <dbReference type="EMBL" id="GGM26301.1"/>
    </source>
</evidence>
<accession>A0ABQ2H316</accession>
<protein>
    <recommendedName>
        <fullName evidence="3">DUF4902 domain-containing protein</fullName>
    </recommendedName>
</protein>
<name>A0ABQ2H316_9PSED</name>
<dbReference type="EMBL" id="BMNW01000011">
    <property type="protein sequence ID" value="GGM26301.1"/>
    <property type="molecule type" value="Genomic_DNA"/>
</dbReference>
<keyword evidence="2" id="KW-1185">Reference proteome</keyword>